<accession>A0ABV8P8V0</accession>
<dbReference type="Pfam" id="PF02627">
    <property type="entry name" value="CMD"/>
    <property type="match status" value="1"/>
</dbReference>
<keyword evidence="3" id="KW-1185">Reference proteome</keyword>
<proteinExistence type="predicted"/>
<comment type="caution">
    <text evidence="2">The sequence shown here is derived from an EMBL/GenBank/DDBJ whole genome shotgun (WGS) entry which is preliminary data.</text>
</comment>
<sequence length="180" mass="20006">MKTISVPTDEQVSPETRLIFEKMKKRMGKVPNLYATMGYSEHALKAFLGLEEQLSGGIFSAKEREAVALAVSEINQCDYCLAGHTQSAIRYGFTLEDTLDIRRGLTQDPKITILIQLAQSFTQNQGRADLQLVDNFFSGGYNEAALMELIGFITVRVFTNYVYAVTKIPIDFPPAAKLGN</sequence>
<dbReference type="PANTHER" id="PTHR35446:SF2">
    <property type="entry name" value="CARBOXYMUCONOLACTONE DECARBOXYLASE-LIKE DOMAIN-CONTAINING PROTEIN"/>
    <property type="match status" value="1"/>
</dbReference>
<dbReference type="NCBIfam" id="TIGR00778">
    <property type="entry name" value="ahpD_dom"/>
    <property type="match status" value="1"/>
</dbReference>
<dbReference type="Gene3D" id="1.20.1290.10">
    <property type="entry name" value="AhpD-like"/>
    <property type="match status" value="1"/>
</dbReference>
<dbReference type="RefSeq" id="WP_378984907.1">
    <property type="nucleotide sequence ID" value="NZ_JBHSBW010000011.1"/>
</dbReference>
<dbReference type="EMBL" id="JBHSBW010000011">
    <property type="protein sequence ID" value="MFC4211628.1"/>
    <property type="molecule type" value="Genomic_DNA"/>
</dbReference>
<dbReference type="SUPFAM" id="SSF69118">
    <property type="entry name" value="AhpD-like"/>
    <property type="match status" value="1"/>
</dbReference>
<name>A0ABV8P8V0_9SPHI</name>
<evidence type="ECO:0000259" key="1">
    <source>
        <dbReference type="Pfam" id="PF02627"/>
    </source>
</evidence>
<dbReference type="InterPro" id="IPR003779">
    <property type="entry name" value="CMD-like"/>
</dbReference>
<gene>
    <name evidence="2" type="ORF">ACFOWA_10565</name>
</gene>
<evidence type="ECO:0000313" key="2">
    <source>
        <dbReference type="EMBL" id="MFC4211628.1"/>
    </source>
</evidence>
<dbReference type="InterPro" id="IPR029032">
    <property type="entry name" value="AhpD-like"/>
</dbReference>
<dbReference type="InterPro" id="IPR004675">
    <property type="entry name" value="AhpD_core"/>
</dbReference>
<organism evidence="2 3">
    <name type="scientific">Pedobacter lithocola</name>
    <dbReference type="NCBI Taxonomy" id="1908239"/>
    <lineage>
        <taxon>Bacteria</taxon>
        <taxon>Pseudomonadati</taxon>
        <taxon>Bacteroidota</taxon>
        <taxon>Sphingobacteriia</taxon>
        <taxon>Sphingobacteriales</taxon>
        <taxon>Sphingobacteriaceae</taxon>
        <taxon>Pedobacter</taxon>
    </lineage>
</organism>
<evidence type="ECO:0000313" key="3">
    <source>
        <dbReference type="Proteomes" id="UP001595789"/>
    </source>
</evidence>
<reference evidence="3" key="1">
    <citation type="journal article" date="2019" name="Int. J. Syst. Evol. Microbiol.">
        <title>The Global Catalogue of Microorganisms (GCM) 10K type strain sequencing project: providing services to taxonomists for standard genome sequencing and annotation.</title>
        <authorList>
            <consortium name="The Broad Institute Genomics Platform"/>
            <consortium name="The Broad Institute Genome Sequencing Center for Infectious Disease"/>
            <person name="Wu L."/>
            <person name="Ma J."/>
        </authorList>
    </citation>
    <scope>NUCLEOTIDE SEQUENCE [LARGE SCALE GENOMIC DNA]</scope>
    <source>
        <strain evidence="3">CCM 8691</strain>
    </source>
</reference>
<feature type="domain" description="Carboxymuconolactone decarboxylase-like" evidence="1">
    <location>
        <begin position="43"/>
        <end position="102"/>
    </location>
</feature>
<dbReference type="PANTHER" id="PTHR35446">
    <property type="entry name" value="SI:CH211-175M2.5"/>
    <property type="match status" value="1"/>
</dbReference>
<protein>
    <submittedName>
        <fullName evidence="2">Carboxymuconolactone decarboxylase family protein</fullName>
    </submittedName>
</protein>
<dbReference type="Proteomes" id="UP001595789">
    <property type="component" value="Unassembled WGS sequence"/>
</dbReference>